<reference evidence="2" key="1">
    <citation type="submission" date="2023-01" db="EMBL/GenBank/DDBJ databases">
        <title>Colletotrichum chrysophilum M932 genome sequence.</title>
        <authorList>
            <person name="Baroncelli R."/>
        </authorList>
    </citation>
    <scope>NUCLEOTIDE SEQUENCE</scope>
    <source>
        <strain evidence="2">M932</strain>
    </source>
</reference>
<accession>A0AAD9B2P5</accession>
<organism evidence="2 3">
    <name type="scientific">Colletotrichum chrysophilum</name>
    <dbReference type="NCBI Taxonomy" id="1836956"/>
    <lineage>
        <taxon>Eukaryota</taxon>
        <taxon>Fungi</taxon>
        <taxon>Dikarya</taxon>
        <taxon>Ascomycota</taxon>
        <taxon>Pezizomycotina</taxon>
        <taxon>Sordariomycetes</taxon>
        <taxon>Hypocreomycetidae</taxon>
        <taxon>Glomerellales</taxon>
        <taxon>Glomerellaceae</taxon>
        <taxon>Colletotrichum</taxon>
        <taxon>Colletotrichum gloeosporioides species complex</taxon>
    </lineage>
</organism>
<gene>
    <name evidence="2" type="ORF">CCHR01_01042</name>
</gene>
<feature type="chain" id="PRO_5042077175" evidence="1">
    <location>
        <begin position="22"/>
        <end position="239"/>
    </location>
</feature>
<protein>
    <submittedName>
        <fullName evidence="2">Uncharacterized protein</fullName>
    </submittedName>
</protein>
<name>A0AAD9B2P5_9PEZI</name>
<dbReference type="Proteomes" id="UP001243330">
    <property type="component" value="Unassembled WGS sequence"/>
</dbReference>
<sequence>MKASAATIAAALVTSAVPAIAYPATLQTRDGETWKSDKGGNIQIEVGNDLILFGSALPSATLDAILNQCGEYGCKPGEPRKVKTVRIGAGDMGQETELILTVEGSFATEKEPGDKAHLVGMAKTVMKKMFYEGKHKLEQDVPYYTKPCQQTKNGCIHKDKYYADQWQATDHINVRYEDEKKGFESFLNVGFSFEEAQSLDGDICAGIVDIGGTMADAISKIHPIAGVGFSLASFGCAFV</sequence>
<evidence type="ECO:0000313" key="2">
    <source>
        <dbReference type="EMBL" id="KAK1856294.1"/>
    </source>
</evidence>
<keyword evidence="1" id="KW-0732">Signal</keyword>
<proteinExistence type="predicted"/>
<keyword evidence="3" id="KW-1185">Reference proteome</keyword>
<comment type="caution">
    <text evidence="2">The sequence shown here is derived from an EMBL/GenBank/DDBJ whole genome shotgun (WGS) entry which is preliminary data.</text>
</comment>
<evidence type="ECO:0000256" key="1">
    <source>
        <dbReference type="SAM" id="SignalP"/>
    </source>
</evidence>
<evidence type="ECO:0000313" key="3">
    <source>
        <dbReference type="Proteomes" id="UP001243330"/>
    </source>
</evidence>
<dbReference type="EMBL" id="JAQOWY010000010">
    <property type="protein sequence ID" value="KAK1856294.1"/>
    <property type="molecule type" value="Genomic_DNA"/>
</dbReference>
<dbReference type="AlphaFoldDB" id="A0AAD9B2P5"/>
<feature type="signal peptide" evidence="1">
    <location>
        <begin position="1"/>
        <end position="21"/>
    </location>
</feature>